<evidence type="ECO:0000313" key="1">
    <source>
        <dbReference type="EMBL" id="VDN59727.1"/>
    </source>
</evidence>
<accession>A0A0N4UGP3</accession>
<dbReference type="WBParaSite" id="DME_0000667401-mRNA-1">
    <property type="protein sequence ID" value="DME_0000667401-mRNA-1"/>
    <property type="gene ID" value="DME_0000667401"/>
</dbReference>
<reference evidence="4" key="1">
    <citation type="submission" date="2017-02" db="UniProtKB">
        <authorList>
            <consortium name="WormBaseParasite"/>
        </authorList>
    </citation>
    <scope>IDENTIFICATION</scope>
</reference>
<proteinExistence type="predicted"/>
<evidence type="ECO:0000313" key="4">
    <source>
        <dbReference type="WBParaSite" id="DME_0000667401-mRNA-1"/>
    </source>
</evidence>
<gene>
    <name evidence="1" type="ORF">DME_LOCUS9700</name>
</gene>
<organism evidence="2 4">
    <name type="scientific">Dracunculus medinensis</name>
    <name type="common">Guinea worm</name>
    <dbReference type="NCBI Taxonomy" id="318479"/>
    <lineage>
        <taxon>Eukaryota</taxon>
        <taxon>Metazoa</taxon>
        <taxon>Ecdysozoa</taxon>
        <taxon>Nematoda</taxon>
        <taxon>Chromadorea</taxon>
        <taxon>Rhabditida</taxon>
        <taxon>Spirurina</taxon>
        <taxon>Dracunculoidea</taxon>
        <taxon>Dracunculidae</taxon>
        <taxon>Dracunculus</taxon>
    </lineage>
</organism>
<evidence type="ECO:0000313" key="3">
    <source>
        <dbReference type="Proteomes" id="UP000274756"/>
    </source>
</evidence>
<dbReference type="Proteomes" id="UP000274756">
    <property type="component" value="Unassembled WGS sequence"/>
</dbReference>
<dbReference type="AlphaFoldDB" id="A0A0N4UGP3"/>
<dbReference type="EMBL" id="UYYG01001188">
    <property type="protein sequence ID" value="VDN59727.1"/>
    <property type="molecule type" value="Genomic_DNA"/>
</dbReference>
<keyword evidence="3" id="KW-1185">Reference proteome</keyword>
<evidence type="ECO:0000313" key="2">
    <source>
        <dbReference type="Proteomes" id="UP000038040"/>
    </source>
</evidence>
<protein>
    <submittedName>
        <fullName evidence="1 4">Uncharacterized protein</fullName>
    </submittedName>
</protein>
<dbReference type="Proteomes" id="UP000038040">
    <property type="component" value="Unplaced"/>
</dbReference>
<reference evidence="1 3" key="2">
    <citation type="submission" date="2018-11" db="EMBL/GenBank/DDBJ databases">
        <authorList>
            <consortium name="Pathogen Informatics"/>
        </authorList>
    </citation>
    <scope>NUCLEOTIDE SEQUENCE [LARGE SCALE GENOMIC DNA]</scope>
</reference>
<sequence>MILSRKKASARLLEYRKYRYGNPHGVRGEYSRAECSTPDDTDFFCACFNYVTILLPEPRSFIFSPERGFLYE</sequence>
<name>A0A0N4UGP3_DRAME</name>